<dbReference type="PANTHER" id="PTHR35564:SF3">
    <property type="entry name" value="TYPE VI SECRETION SYSTEM BASEPLATE SUBUNIT TSSG"/>
    <property type="match status" value="1"/>
</dbReference>
<comment type="caution">
    <text evidence="2">The sequence shown here is derived from an EMBL/GenBank/DDBJ whole genome shotgun (WGS) entry which is preliminary data.</text>
</comment>
<dbReference type="NCBIfam" id="TIGR03347">
    <property type="entry name" value="VI_chp_1"/>
    <property type="match status" value="1"/>
</dbReference>
<dbReference type="RefSeq" id="WP_231464820.1">
    <property type="nucleotide sequence ID" value="NZ_JAJOHW010000150.1"/>
</dbReference>
<organism evidence="2 3">
    <name type="scientific">Chromobacterium aquaticum</name>
    <dbReference type="NCBI Taxonomy" id="467180"/>
    <lineage>
        <taxon>Bacteria</taxon>
        <taxon>Pseudomonadati</taxon>
        <taxon>Pseudomonadota</taxon>
        <taxon>Betaproteobacteria</taxon>
        <taxon>Neisseriales</taxon>
        <taxon>Chromobacteriaceae</taxon>
        <taxon>Chromobacterium</taxon>
    </lineage>
</organism>
<dbReference type="PANTHER" id="PTHR35564">
    <property type="match status" value="1"/>
</dbReference>
<evidence type="ECO:0000313" key="2">
    <source>
        <dbReference type="EMBL" id="MFC4492465.1"/>
    </source>
</evidence>
<dbReference type="Proteomes" id="UP001595999">
    <property type="component" value="Unassembled WGS sequence"/>
</dbReference>
<sequence>MSANDRAMRAAAQRKPRDLKQELGRDASQFGFFQAVRILGLATRKRGERRGRLPASLRFRSLASLSFPPSELCRYQPAREPEQADATDEMTVSFIGLTGPSGALPTSYTELLLERRQQYKDGSLHAFLDIFSHRATALFFGAWRKYRYWLEVEAGERDGFTRNLLDLGGLGLSQLRKQMGPDAQLDENLFIYYAGLLSQKPLSAQALETLIQGFFGVDAALEQFVGQWMKVPATEQSRLGASDSELGVSLFAGARVWDRQTKLQLRLGSMRRAQFEALLPGGPGAQALQALLQFAVGHNLAADVSLVLDKRDVPPSQLGGPVDLRLGGNCWLGPQRRDPEDMRYALLH</sequence>
<dbReference type="Pfam" id="PF06996">
    <property type="entry name" value="T6SS_TssG"/>
    <property type="match status" value="1"/>
</dbReference>
<protein>
    <submittedName>
        <fullName evidence="2">Type VI secretion system baseplate subunit TssG</fullName>
    </submittedName>
</protein>
<reference evidence="3" key="1">
    <citation type="journal article" date="2019" name="Int. J. Syst. Evol. Microbiol.">
        <title>The Global Catalogue of Microorganisms (GCM) 10K type strain sequencing project: providing services to taxonomists for standard genome sequencing and annotation.</title>
        <authorList>
            <consortium name="The Broad Institute Genomics Platform"/>
            <consortium name="The Broad Institute Genome Sequencing Center for Infectious Disease"/>
            <person name="Wu L."/>
            <person name="Ma J."/>
        </authorList>
    </citation>
    <scope>NUCLEOTIDE SEQUENCE [LARGE SCALE GENOMIC DNA]</scope>
    <source>
        <strain evidence="3">CGMCC 4.7608</strain>
    </source>
</reference>
<proteinExistence type="predicted"/>
<name>A0ABV9A0W3_9NEIS</name>
<dbReference type="EMBL" id="JBHSEK010000030">
    <property type="protein sequence ID" value="MFC4492465.1"/>
    <property type="molecule type" value="Genomic_DNA"/>
</dbReference>
<evidence type="ECO:0000256" key="1">
    <source>
        <dbReference type="SAM" id="MobiDB-lite"/>
    </source>
</evidence>
<dbReference type="InterPro" id="IPR010732">
    <property type="entry name" value="T6SS_TssG-like"/>
</dbReference>
<accession>A0ABV9A0W3</accession>
<keyword evidence="3" id="KW-1185">Reference proteome</keyword>
<gene>
    <name evidence="2" type="primary">tssG</name>
    <name evidence="2" type="ORF">ACFO0R_22880</name>
</gene>
<evidence type="ECO:0000313" key="3">
    <source>
        <dbReference type="Proteomes" id="UP001595999"/>
    </source>
</evidence>
<feature type="region of interest" description="Disordered" evidence="1">
    <location>
        <begin position="1"/>
        <end position="21"/>
    </location>
</feature>